<feature type="domain" description="NADH:flavin oxidoreductase/NADH oxidase N-terminal" evidence="3">
    <location>
        <begin position="6"/>
        <end position="328"/>
    </location>
</feature>
<evidence type="ECO:0000256" key="1">
    <source>
        <dbReference type="ARBA" id="ARBA00022630"/>
    </source>
</evidence>
<dbReference type="InterPro" id="IPR051799">
    <property type="entry name" value="NADH_flavin_oxidoreductase"/>
</dbReference>
<accession>A0A1C0YD81</accession>
<dbReference type="InterPro" id="IPR001155">
    <property type="entry name" value="OxRdtase_FMN_N"/>
</dbReference>
<dbReference type="RefSeq" id="WP_066545153.1">
    <property type="nucleotide sequence ID" value="NZ_MASJ01000016.1"/>
</dbReference>
<dbReference type="AlphaFoldDB" id="A0A1C0YD81"/>
<keyword evidence="2" id="KW-0560">Oxidoreductase</keyword>
<evidence type="ECO:0000256" key="2">
    <source>
        <dbReference type="ARBA" id="ARBA00023002"/>
    </source>
</evidence>
<dbReference type="CDD" id="cd04735">
    <property type="entry name" value="OYE_like_4_FMN"/>
    <property type="match status" value="1"/>
</dbReference>
<dbReference type="InterPro" id="IPR013785">
    <property type="entry name" value="Aldolase_TIM"/>
</dbReference>
<proteinExistence type="predicted"/>
<keyword evidence="1" id="KW-0285">Flavoprotein</keyword>
<dbReference type="Gene3D" id="3.20.20.70">
    <property type="entry name" value="Aldolase class I"/>
    <property type="match status" value="1"/>
</dbReference>
<comment type="caution">
    <text evidence="4">The sequence shown here is derived from an EMBL/GenBank/DDBJ whole genome shotgun (WGS) entry which is preliminary data.</text>
</comment>
<keyword evidence="5" id="KW-1185">Reference proteome</keyword>
<dbReference type="PANTHER" id="PTHR43656:SF2">
    <property type="entry name" value="BINDING OXIDOREDUCTASE, PUTATIVE (AFU_ORTHOLOGUE AFUA_2G08260)-RELATED"/>
    <property type="match status" value="1"/>
</dbReference>
<name>A0A1C0YD81_9BACL</name>
<evidence type="ECO:0000313" key="5">
    <source>
        <dbReference type="Proteomes" id="UP000093199"/>
    </source>
</evidence>
<evidence type="ECO:0000313" key="4">
    <source>
        <dbReference type="EMBL" id="OCS85132.1"/>
    </source>
</evidence>
<dbReference type="Proteomes" id="UP000093199">
    <property type="component" value="Unassembled WGS sequence"/>
</dbReference>
<dbReference type="STRING" id="33978.A6M13_13870"/>
<dbReference type="PANTHER" id="PTHR43656">
    <property type="entry name" value="BINDING OXIDOREDUCTASE, PUTATIVE (AFU_ORTHOLOGUE AFUA_2G08260)-RELATED"/>
    <property type="match status" value="1"/>
</dbReference>
<gene>
    <name evidence="4" type="ORF">A6M13_13870</name>
</gene>
<organism evidence="4 5">
    <name type="scientific">Caryophanon tenue</name>
    <dbReference type="NCBI Taxonomy" id="33978"/>
    <lineage>
        <taxon>Bacteria</taxon>
        <taxon>Bacillati</taxon>
        <taxon>Bacillota</taxon>
        <taxon>Bacilli</taxon>
        <taxon>Bacillales</taxon>
        <taxon>Caryophanaceae</taxon>
        <taxon>Caryophanon</taxon>
    </lineage>
</organism>
<dbReference type="GO" id="GO:0016491">
    <property type="term" value="F:oxidoreductase activity"/>
    <property type="evidence" value="ECO:0007669"/>
    <property type="project" value="UniProtKB-KW"/>
</dbReference>
<reference evidence="4 5" key="1">
    <citation type="submission" date="2016-07" db="EMBL/GenBank/DDBJ databases">
        <title>Caryophanon tenue genome sequencing.</title>
        <authorList>
            <person name="Verma A."/>
            <person name="Pal Y."/>
            <person name="Krishnamurthi S."/>
        </authorList>
    </citation>
    <scope>NUCLEOTIDE SEQUENCE [LARGE SCALE GENOMIC DNA]</scope>
    <source>
        <strain evidence="4 5">DSM 14152</strain>
    </source>
</reference>
<protein>
    <submittedName>
        <fullName evidence="4">NADH-dependent flavin oxidoreductase</fullName>
    </submittedName>
</protein>
<dbReference type="EMBL" id="MASJ01000016">
    <property type="protein sequence ID" value="OCS85132.1"/>
    <property type="molecule type" value="Genomic_DNA"/>
</dbReference>
<sequence>MTTTTLFETYTLPNEVTLRNRFVMAPMTTYSGNDDGTVSEQELTYYTERSYGVGMLITACAYVAPNGKAFPGQISADDDKYIDSLRAIAEAIRVGGAKSILQIHHGGRKSVSKLVPNGDVVGAGDEDGVRALTTEEVDGLVDAYAQATRRAIEAGFDGVEIHGANTYLIQQFFSGFTNKRTDKYGGSLEKRLTFPTAITEAVLRVKEQYATPAFIVGYRFSPEEPEEDGITMDDTEVLINALLTYPLDYIHVSLGDYRSTTHRYTKGEGVNRLEALQRIVNGRVPLIGVGSIYMLEEAQEAAKYGSDLIALGRALLIEPHWVEKVAAGEAVETQMDEHAPRVMPDNLMQVIKRNRGWIPGV</sequence>
<dbReference type="OrthoDB" id="9772736at2"/>
<dbReference type="Pfam" id="PF00724">
    <property type="entry name" value="Oxidored_FMN"/>
    <property type="match status" value="1"/>
</dbReference>
<evidence type="ECO:0000259" key="3">
    <source>
        <dbReference type="Pfam" id="PF00724"/>
    </source>
</evidence>
<dbReference type="GO" id="GO:0010181">
    <property type="term" value="F:FMN binding"/>
    <property type="evidence" value="ECO:0007669"/>
    <property type="project" value="InterPro"/>
</dbReference>
<dbReference type="SUPFAM" id="SSF51395">
    <property type="entry name" value="FMN-linked oxidoreductases"/>
    <property type="match status" value="1"/>
</dbReference>